<gene>
    <name evidence="4" type="ORF">DFR74_101370</name>
</gene>
<dbReference type="InterPro" id="IPR029063">
    <property type="entry name" value="SAM-dependent_MTases_sf"/>
</dbReference>
<feature type="domain" description="Methyltransferase" evidence="3">
    <location>
        <begin position="57"/>
        <end position="154"/>
    </location>
</feature>
<sequence>MEMMFIMIAGMTTTNQRTVRPGVGTSTRNPAAAEAVFLDVTRRLLAPLRISDGDIAVDVGPGAGSATVAMAAAVGPRGRVYAVDLDPAMLDATMAAAREAGVAERVLPVAHDLEEGAPPLPEPVDAIWSSACLHHTLDWEASVRALASALRPGGTLCVAEGGLPTRCLPWDAGVGLPGLEIRLDEAHNRWSTQWFAGRTGARRQRRGWTEVLRAAGLVEVTSVTELLDLPAPVSDQVRTVVIEELAARVARATPFLDENDRATWELLLDPTGAHWLGHRADLGLLTARTAYLGRTPR</sequence>
<evidence type="ECO:0000256" key="1">
    <source>
        <dbReference type="ARBA" id="ARBA00022603"/>
    </source>
</evidence>
<dbReference type="EMBL" id="QNRE01000001">
    <property type="protein sequence ID" value="RBO96355.1"/>
    <property type="molecule type" value="Genomic_DNA"/>
</dbReference>
<dbReference type="PANTHER" id="PTHR43861">
    <property type="entry name" value="TRANS-ACONITATE 2-METHYLTRANSFERASE-RELATED"/>
    <property type="match status" value="1"/>
</dbReference>
<evidence type="ECO:0000256" key="2">
    <source>
        <dbReference type="ARBA" id="ARBA00022679"/>
    </source>
</evidence>
<evidence type="ECO:0000259" key="3">
    <source>
        <dbReference type="Pfam" id="PF13649"/>
    </source>
</evidence>
<dbReference type="GO" id="GO:0032259">
    <property type="term" value="P:methylation"/>
    <property type="evidence" value="ECO:0007669"/>
    <property type="project" value="UniProtKB-KW"/>
</dbReference>
<comment type="caution">
    <text evidence="4">The sequence shown here is derived from an EMBL/GenBank/DDBJ whole genome shotgun (WGS) entry which is preliminary data.</text>
</comment>
<dbReference type="SUPFAM" id="SSF53335">
    <property type="entry name" value="S-adenosyl-L-methionine-dependent methyltransferases"/>
    <property type="match status" value="1"/>
</dbReference>
<accession>A0A366E2L5</accession>
<organism evidence="4 5">
    <name type="scientific">Nocardia puris</name>
    <dbReference type="NCBI Taxonomy" id="208602"/>
    <lineage>
        <taxon>Bacteria</taxon>
        <taxon>Bacillati</taxon>
        <taxon>Actinomycetota</taxon>
        <taxon>Actinomycetes</taxon>
        <taxon>Mycobacteriales</taxon>
        <taxon>Nocardiaceae</taxon>
        <taxon>Nocardia</taxon>
    </lineage>
</organism>
<proteinExistence type="predicted"/>
<dbReference type="GO" id="GO:0008168">
    <property type="term" value="F:methyltransferase activity"/>
    <property type="evidence" value="ECO:0007669"/>
    <property type="project" value="UniProtKB-KW"/>
</dbReference>
<protein>
    <submittedName>
        <fullName evidence="4">Methyltransferase family protein</fullName>
    </submittedName>
</protein>
<keyword evidence="1 4" id="KW-0489">Methyltransferase</keyword>
<dbReference type="AlphaFoldDB" id="A0A366E2L5"/>
<evidence type="ECO:0000313" key="4">
    <source>
        <dbReference type="EMBL" id="RBO96355.1"/>
    </source>
</evidence>
<dbReference type="Pfam" id="PF13649">
    <property type="entry name" value="Methyltransf_25"/>
    <property type="match status" value="1"/>
</dbReference>
<dbReference type="CDD" id="cd02440">
    <property type="entry name" value="AdoMet_MTases"/>
    <property type="match status" value="1"/>
</dbReference>
<evidence type="ECO:0000313" key="5">
    <source>
        <dbReference type="Proteomes" id="UP000252586"/>
    </source>
</evidence>
<name>A0A366E2L5_9NOCA</name>
<dbReference type="STRING" id="1210090.GCA_001613185_01085"/>
<dbReference type="InterPro" id="IPR041698">
    <property type="entry name" value="Methyltransf_25"/>
</dbReference>
<dbReference type="Proteomes" id="UP000252586">
    <property type="component" value="Unassembled WGS sequence"/>
</dbReference>
<keyword evidence="5" id="KW-1185">Reference proteome</keyword>
<dbReference type="Gene3D" id="3.40.50.150">
    <property type="entry name" value="Vaccinia Virus protein VP39"/>
    <property type="match status" value="1"/>
</dbReference>
<keyword evidence="2 4" id="KW-0808">Transferase</keyword>
<reference evidence="4 5" key="1">
    <citation type="submission" date="2018-06" db="EMBL/GenBank/DDBJ databases">
        <title>Genomic Encyclopedia of Type Strains, Phase IV (KMG-IV): sequencing the most valuable type-strain genomes for metagenomic binning, comparative biology and taxonomic classification.</title>
        <authorList>
            <person name="Goeker M."/>
        </authorList>
    </citation>
    <scope>NUCLEOTIDE SEQUENCE [LARGE SCALE GENOMIC DNA]</scope>
    <source>
        <strain evidence="4 5">DSM 44599</strain>
    </source>
</reference>
<dbReference type="PANTHER" id="PTHR43861:SF1">
    <property type="entry name" value="TRANS-ACONITATE 2-METHYLTRANSFERASE"/>
    <property type="match status" value="1"/>
</dbReference>
<dbReference type="OrthoDB" id="3382693at2"/>